<proteinExistence type="inferred from homology"/>
<evidence type="ECO:0000256" key="7">
    <source>
        <dbReference type="ARBA" id="ARBA00023237"/>
    </source>
</evidence>
<dbReference type="PANTHER" id="PTHR30069">
    <property type="entry name" value="TONB-DEPENDENT OUTER MEMBRANE RECEPTOR"/>
    <property type="match status" value="1"/>
</dbReference>
<evidence type="ECO:0000313" key="15">
    <source>
        <dbReference type="Proteomes" id="UP000290244"/>
    </source>
</evidence>
<comment type="similarity">
    <text evidence="8 9">Belongs to the TonB-dependent receptor family.</text>
</comment>
<dbReference type="Pfam" id="PF13620">
    <property type="entry name" value="CarboxypepD_reg"/>
    <property type="match status" value="1"/>
</dbReference>
<feature type="signal peptide" evidence="11">
    <location>
        <begin position="1"/>
        <end position="32"/>
    </location>
</feature>
<protein>
    <submittedName>
        <fullName evidence="14">TonB-dependent receptor</fullName>
    </submittedName>
</protein>
<feature type="domain" description="TonB-dependent receptor-like beta-barrel" evidence="12">
    <location>
        <begin position="388"/>
        <end position="803"/>
    </location>
</feature>
<reference evidence="14 15" key="1">
    <citation type="submission" date="2018-12" db="EMBL/GenBank/DDBJ databases">
        <title>Complete genome of Litorilituus sediminis.</title>
        <authorList>
            <person name="Liu A."/>
            <person name="Rong J."/>
        </authorList>
    </citation>
    <scope>NUCLEOTIDE SEQUENCE [LARGE SCALE GENOMIC DNA]</scope>
    <source>
        <strain evidence="14 15">JCM 17549</strain>
    </source>
</reference>
<dbReference type="RefSeq" id="WP_130604511.1">
    <property type="nucleotide sequence ID" value="NZ_CP034759.1"/>
</dbReference>
<feature type="domain" description="TonB-dependent receptor plug" evidence="13">
    <location>
        <begin position="130"/>
        <end position="233"/>
    </location>
</feature>
<keyword evidence="11" id="KW-0732">Signal</keyword>
<dbReference type="Gene3D" id="2.60.40.1120">
    <property type="entry name" value="Carboxypeptidase-like, regulatory domain"/>
    <property type="match status" value="1"/>
</dbReference>
<feature type="compositionally biased region" description="Basic and acidic residues" evidence="10">
    <location>
        <begin position="299"/>
        <end position="318"/>
    </location>
</feature>
<evidence type="ECO:0000256" key="11">
    <source>
        <dbReference type="SAM" id="SignalP"/>
    </source>
</evidence>
<comment type="subcellular location">
    <subcellularLocation>
        <location evidence="1 8">Cell outer membrane</location>
        <topology evidence="1 8">Multi-pass membrane protein</topology>
    </subcellularLocation>
</comment>
<evidence type="ECO:0000256" key="8">
    <source>
        <dbReference type="PROSITE-ProRule" id="PRU01360"/>
    </source>
</evidence>
<dbReference type="Gene3D" id="2.170.130.10">
    <property type="entry name" value="TonB-dependent receptor, plug domain"/>
    <property type="match status" value="1"/>
</dbReference>
<organism evidence="14 15">
    <name type="scientific">Litorilituus sediminis</name>
    <dbReference type="NCBI Taxonomy" id="718192"/>
    <lineage>
        <taxon>Bacteria</taxon>
        <taxon>Pseudomonadati</taxon>
        <taxon>Pseudomonadota</taxon>
        <taxon>Gammaproteobacteria</taxon>
        <taxon>Alteromonadales</taxon>
        <taxon>Colwelliaceae</taxon>
        <taxon>Litorilituus</taxon>
    </lineage>
</organism>
<keyword evidence="5 9" id="KW-0798">TonB box</keyword>
<dbReference type="SUPFAM" id="SSF49464">
    <property type="entry name" value="Carboxypeptidase regulatory domain-like"/>
    <property type="match status" value="1"/>
</dbReference>
<evidence type="ECO:0000256" key="2">
    <source>
        <dbReference type="ARBA" id="ARBA00022448"/>
    </source>
</evidence>
<dbReference type="Proteomes" id="UP000290244">
    <property type="component" value="Chromosome"/>
</dbReference>
<evidence type="ECO:0000256" key="4">
    <source>
        <dbReference type="ARBA" id="ARBA00022692"/>
    </source>
</evidence>
<dbReference type="InterPro" id="IPR008969">
    <property type="entry name" value="CarboxyPept-like_regulatory"/>
</dbReference>
<dbReference type="Gene3D" id="2.40.170.20">
    <property type="entry name" value="TonB-dependent receptor, beta-barrel domain"/>
    <property type="match status" value="1"/>
</dbReference>
<keyword evidence="3 8" id="KW-1134">Transmembrane beta strand</keyword>
<evidence type="ECO:0000256" key="10">
    <source>
        <dbReference type="SAM" id="MobiDB-lite"/>
    </source>
</evidence>
<feature type="compositionally biased region" description="Polar residues" evidence="10">
    <location>
        <begin position="319"/>
        <end position="328"/>
    </location>
</feature>
<keyword evidence="2 8" id="KW-0813">Transport</keyword>
<dbReference type="GO" id="GO:0015344">
    <property type="term" value="F:siderophore uptake transmembrane transporter activity"/>
    <property type="evidence" value="ECO:0007669"/>
    <property type="project" value="TreeGrafter"/>
</dbReference>
<feature type="compositionally biased region" description="Basic and acidic residues" evidence="10">
    <location>
        <begin position="376"/>
        <end position="388"/>
    </location>
</feature>
<evidence type="ECO:0000256" key="6">
    <source>
        <dbReference type="ARBA" id="ARBA00023136"/>
    </source>
</evidence>
<evidence type="ECO:0000256" key="9">
    <source>
        <dbReference type="RuleBase" id="RU003357"/>
    </source>
</evidence>
<evidence type="ECO:0000256" key="1">
    <source>
        <dbReference type="ARBA" id="ARBA00004571"/>
    </source>
</evidence>
<dbReference type="EMBL" id="CP034759">
    <property type="protein sequence ID" value="QBG37850.1"/>
    <property type="molecule type" value="Genomic_DNA"/>
</dbReference>
<dbReference type="Pfam" id="PF00593">
    <property type="entry name" value="TonB_dep_Rec_b-barrel"/>
    <property type="match status" value="1"/>
</dbReference>
<feature type="region of interest" description="Disordered" evidence="10">
    <location>
        <begin position="299"/>
        <end position="328"/>
    </location>
</feature>
<dbReference type="InterPro" id="IPR037066">
    <property type="entry name" value="Plug_dom_sf"/>
</dbReference>
<dbReference type="InterPro" id="IPR000531">
    <property type="entry name" value="Beta-barrel_TonB"/>
</dbReference>
<evidence type="ECO:0000256" key="3">
    <source>
        <dbReference type="ARBA" id="ARBA00022452"/>
    </source>
</evidence>
<keyword evidence="15" id="KW-1185">Reference proteome</keyword>
<feature type="chain" id="PRO_5020545924" evidence="11">
    <location>
        <begin position="33"/>
        <end position="834"/>
    </location>
</feature>
<dbReference type="InterPro" id="IPR036942">
    <property type="entry name" value="Beta-barrel_TonB_sf"/>
</dbReference>
<dbReference type="AlphaFoldDB" id="A0A4V0ZGM8"/>
<sequence>MRAKKNIITQLLRSSAVTLSAASVLFTQAVMAQQVSGKVVDRQGQAISNAVVSIDGNKIQLVTDKNGRFVFDNLAKGQLELHTSAQNYSHKNTELTIGSDDIDNVTIVLAPSVMEVIDVHATPLHSSSIESALPVNVIAADELKMKQASTLGDTLKNEVGVHSSAYGGVASTPIIRGLDGPRVLITQNGLDVGDASRVGPDHAVAAEASTASQIEVLRGPATLFYGSGAIGGVVNVVDERVPTSNDFQADWLLQYNDAANENQGAINLTTGQDNFAFHVDGFWRDSKDYKLAGPAELEHHDEEHHDEEHEEHEEHEASSNRLENSASQSHGFTLGGSYLLDNGFVGLSYGRMEREYGIPGHSHGGHEEHDEDEHDEHEGHEEHEESVYAKMEQDRLQLLSELNFDGNFINKLATKLAYTDYQHQEIEAGLVGTTFTNQSYEARADIYHRDFNAWQGAWTLHFKQSDFKALGDEAFTPPSKSQTVALAWLEERHFGPVLLQLGARVEQVDIEADDTLIGFEEEHDGHGHDEVDVHHQELVSFDKQSFTPISGSVGLVWDYAPGYNIGLSTAFSQRAPSAAELFSFGPHIGANTFEVGAMFTVEQEGDEIHVELAEQEPAIETSVNFDITWRKFEGDFGFVVSAFYNQVDDYYYQKDTGLTFVDEHDHEAGHEDEHEGEEEGLPILSYQQDDAKLYGVEAELVYQISSPLKATIFADYIRAKLTDVEAGENANLPRIPPMRLGALLNYQAESYDAELSVSQYFKQDDVASLETETDGYTMVDAHFNYYVDGLGDDFVVYLKGLNLADENARVHSSFLKDVAPLPGRSFSIGIRGSF</sequence>
<dbReference type="Pfam" id="PF07715">
    <property type="entry name" value="Plug"/>
    <property type="match status" value="1"/>
</dbReference>
<dbReference type="PANTHER" id="PTHR30069:SF40">
    <property type="entry name" value="TONB-DEPENDENT RECEPTOR NMB0964-RELATED"/>
    <property type="match status" value="1"/>
</dbReference>
<evidence type="ECO:0000313" key="14">
    <source>
        <dbReference type="EMBL" id="QBG37850.1"/>
    </source>
</evidence>
<dbReference type="InterPro" id="IPR039426">
    <property type="entry name" value="TonB-dep_rcpt-like"/>
</dbReference>
<keyword evidence="4 8" id="KW-0812">Transmembrane</keyword>
<dbReference type="SUPFAM" id="SSF56935">
    <property type="entry name" value="Porins"/>
    <property type="match status" value="1"/>
</dbReference>
<dbReference type="PROSITE" id="PS52016">
    <property type="entry name" value="TONB_DEPENDENT_REC_3"/>
    <property type="match status" value="1"/>
</dbReference>
<keyword evidence="14" id="KW-0675">Receptor</keyword>
<feature type="region of interest" description="Disordered" evidence="10">
    <location>
        <begin position="356"/>
        <end position="388"/>
    </location>
</feature>
<keyword evidence="7 8" id="KW-0998">Cell outer membrane</keyword>
<evidence type="ECO:0000259" key="12">
    <source>
        <dbReference type="Pfam" id="PF00593"/>
    </source>
</evidence>
<name>A0A4V0ZGM8_9GAMM</name>
<accession>A0A4V0ZGM8</accession>
<evidence type="ECO:0000256" key="5">
    <source>
        <dbReference type="ARBA" id="ARBA00023077"/>
    </source>
</evidence>
<dbReference type="GO" id="GO:0044718">
    <property type="term" value="P:siderophore transmembrane transport"/>
    <property type="evidence" value="ECO:0007669"/>
    <property type="project" value="TreeGrafter"/>
</dbReference>
<gene>
    <name evidence="14" type="ORF">EMK97_15245</name>
</gene>
<keyword evidence="6 8" id="KW-0472">Membrane</keyword>
<dbReference type="InterPro" id="IPR012910">
    <property type="entry name" value="Plug_dom"/>
</dbReference>
<evidence type="ECO:0000259" key="13">
    <source>
        <dbReference type="Pfam" id="PF07715"/>
    </source>
</evidence>
<dbReference type="KEGG" id="lsd:EMK97_15245"/>
<dbReference type="GO" id="GO:0009279">
    <property type="term" value="C:cell outer membrane"/>
    <property type="evidence" value="ECO:0007669"/>
    <property type="project" value="UniProtKB-SubCell"/>
</dbReference>
<dbReference type="OrthoDB" id="9795928at2"/>